<dbReference type="EMBL" id="LAZR01000903">
    <property type="protein sequence ID" value="KKN54998.1"/>
    <property type="molecule type" value="Genomic_DNA"/>
</dbReference>
<name>A0A0F9UN14_9ZZZZ</name>
<dbReference type="InterPro" id="IPR036591">
    <property type="entry name" value="YggU-like_sf"/>
</dbReference>
<protein>
    <submittedName>
        <fullName evidence="2">Uncharacterized protein</fullName>
    </submittedName>
</protein>
<reference evidence="2" key="1">
    <citation type="journal article" date="2015" name="Nature">
        <title>Complex archaea that bridge the gap between prokaryotes and eukaryotes.</title>
        <authorList>
            <person name="Spang A."/>
            <person name="Saw J.H."/>
            <person name="Jorgensen S.L."/>
            <person name="Zaremba-Niedzwiedzka K."/>
            <person name="Martijn J."/>
            <person name="Lind A.E."/>
            <person name="van Eijk R."/>
            <person name="Schleper C."/>
            <person name="Guy L."/>
            <person name="Ettema T.J."/>
        </authorList>
    </citation>
    <scope>NUCLEOTIDE SEQUENCE</scope>
</reference>
<organism evidence="2">
    <name type="scientific">marine sediment metagenome</name>
    <dbReference type="NCBI Taxonomy" id="412755"/>
    <lineage>
        <taxon>unclassified sequences</taxon>
        <taxon>metagenomes</taxon>
        <taxon>ecological metagenomes</taxon>
    </lineage>
</organism>
<gene>
    <name evidence="2" type="ORF">LCGC14_0586790</name>
</gene>
<comment type="similarity">
    <text evidence="1">Belongs to the UPF0235 family.</text>
</comment>
<dbReference type="InterPro" id="IPR003746">
    <property type="entry name" value="DUF167"/>
</dbReference>
<comment type="caution">
    <text evidence="2">The sequence shown here is derived from an EMBL/GenBank/DDBJ whole genome shotgun (WGS) entry which is preliminary data.</text>
</comment>
<accession>A0A0F9UN14</accession>
<proteinExistence type="inferred from homology"/>
<dbReference type="SMART" id="SM01152">
    <property type="entry name" value="DUF167"/>
    <property type="match status" value="1"/>
</dbReference>
<dbReference type="Gene3D" id="3.30.1200.10">
    <property type="entry name" value="YggU-like"/>
    <property type="match status" value="1"/>
</dbReference>
<dbReference type="SUPFAM" id="SSF69786">
    <property type="entry name" value="YggU-like"/>
    <property type="match status" value="1"/>
</dbReference>
<evidence type="ECO:0000256" key="1">
    <source>
        <dbReference type="ARBA" id="ARBA00010364"/>
    </source>
</evidence>
<sequence length="98" mass="11557">MSFLEKKNNSTFFLHVNVKTNSRKQEIINNGNFLSFLVRSKPLQNKANREIIQMIKKKLKIGSTQIKIKFGLKSNKKIIELKFPERIETEILIRRLVN</sequence>
<dbReference type="AlphaFoldDB" id="A0A0F9UN14"/>
<evidence type="ECO:0000313" key="2">
    <source>
        <dbReference type="EMBL" id="KKN54998.1"/>
    </source>
</evidence>
<dbReference type="NCBIfam" id="TIGR00251">
    <property type="entry name" value="DUF167 family protein"/>
    <property type="match status" value="1"/>
</dbReference>
<dbReference type="Pfam" id="PF02594">
    <property type="entry name" value="DUF167"/>
    <property type="match status" value="1"/>
</dbReference>